<evidence type="ECO:0000313" key="3">
    <source>
        <dbReference type="Proteomes" id="UP000475117"/>
    </source>
</evidence>
<dbReference type="EMBL" id="CP066776">
    <property type="protein sequence ID" value="QQL44242.1"/>
    <property type="molecule type" value="Genomic_DNA"/>
</dbReference>
<keyword evidence="3" id="KW-1185">Reference proteome</keyword>
<keyword evidence="1" id="KW-0472">Membrane</keyword>
<reference evidence="2 3" key="1">
    <citation type="submission" date="2020-12" db="EMBL/GenBank/DDBJ databases">
        <title>Sulforoseuscoccus oceanibium gen. nov., sp. nov., a representative of the phylum Verrucomicrobia with special cytoplasmic membrane, and proposal of Sulforoseuscoccusaceae fam. nov.</title>
        <authorList>
            <person name="Xi F."/>
        </authorList>
    </citation>
    <scope>NUCLEOTIDE SEQUENCE [LARGE SCALE GENOMIC DNA]</scope>
    <source>
        <strain evidence="2 3">T37</strain>
    </source>
</reference>
<evidence type="ECO:0000313" key="2">
    <source>
        <dbReference type="EMBL" id="QQL44242.1"/>
    </source>
</evidence>
<feature type="transmembrane region" description="Helical" evidence="1">
    <location>
        <begin position="113"/>
        <end position="136"/>
    </location>
</feature>
<evidence type="ECO:0000256" key="1">
    <source>
        <dbReference type="SAM" id="Phobius"/>
    </source>
</evidence>
<proteinExistence type="predicted"/>
<accession>A0A7T7F038</accession>
<gene>
    <name evidence="2" type="ORF">G3M56_010090</name>
</gene>
<dbReference type="Proteomes" id="UP000475117">
    <property type="component" value="Chromosome"/>
</dbReference>
<keyword evidence="1" id="KW-1133">Transmembrane helix</keyword>
<dbReference type="AlphaFoldDB" id="A0A7T7F038"/>
<dbReference type="RefSeq" id="WP_164362344.1">
    <property type="nucleotide sequence ID" value="NZ_CP066776.1"/>
</dbReference>
<sequence length="151" mass="15786">MSAPSTAFSRVFAIGALFVVMLNVLAAGGNLFQEGFWQKIYGGAIVAFGAVLFFQLISLVATGRSGIAANYLWMMVGAFAFFTGTLNVLVAIFPDALWTNPELVNDKTKEVVVVSGFLGSGVAIAINAVLVALAAIGHTVEDSNPDLEPVS</sequence>
<protein>
    <submittedName>
        <fullName evidence="2">Uncharacterized protein</fullName>
    </submittedName>
</protein>
<feature type="transmembrane region" description="Helical" evidence="1">
    <location>
        <begin position="71"/>
        <end position="93"/>
    </location>
</feature>
<feature type="transmembrane region" description="Helical" evidence="1">
    <location>
        <begin position="36"/>
        <end position="59"/>
    </location>
</feature>
<organism evidence="2 3">
    <name type="scientific">Sulfuriroseicoccus oceanibius</name>
    <dbReference type="NCBI Taxonomy" id="2707525"/>
    <lineage>
        <taxon>Bacteria</taxon>
        <taxon>Pseudomonadati</taxon>
        <taxon>Verrucomicrobiota</taxon>
        <taxon>Verrucomicrobiia</taxon>
        <taxon>Verrucomicrobiales</taxon>
        <taxon>Verrucomicrobiaceae</taxon>
        <taxon>Sulfuriroseicoccus</taxon>
    </lineage>
</organism>
<dbReference type="KEGG" id="soa:G3M56_010090"/>
<keyword evidence="1" id="KW-0812">Transmembrane</keyword>
<name>A0A7T7F038_9BACT</name>